<sequence length="47" mass="5317">MILFSTSRLSRRTLNLAGSQRILRTTTRDLFFLIQLVPVLPSIGVSK</sequence>
<evidence type="ECO:0000313" key="1">
    <source>
        <dbReference type="EMBL" id="EFH85836.1"/>
    </source>
</evidence>
<keyword evidence="2" id="KW-1185">Reference proteome</keyword>
<reference evidence="1 2" key="1">
    <citation type="journal article" date="2011" name="Stand. Genomic Sci.">
        <title>Non-contiguous finished genome sequence and contextual data of the filamentous soil bacterium Ktedonobacter racemifer type strain (SOSP1-21).</title>
        <authorList>
            <person name="Chang Y.J."/>
            <person name="Land M."/>
            <person name="Hauser L."/>
            <person name="Chertkov O."/>
            <person name="Del Rio T.G."/>
            <person name="Nolan M."/>
            <person name="Copeland A."/>
            <person name="Tice H."/>
            <person name="Cheng J.F."/>
            <person name="Lucas S."/>
            <person name="Han C."/>
            <person name="Goodwin L."/>
            <person name="Pitluck S."/>
            <person name="Ivanova N."/>
            <person name="Ovchinikova G."/>
            <person name="Pati A."/>
            <person name="Chen A."/>
            <person name="Palaniappan K."/>
            <person name="Mavromatis K."/>
            <person name="Liolios K."/>
            <person name="Brettin T."/>
            <person name="Fiebig A."/>
            <person name="Rohde M."/>
            <person name="Abt B."/>
            <person name="Goker M."/>
            <person name="Detter J.C."/>
            <person name="Woyke T."/>
            <person name="Bristow J."/>
            <person name="Eisen J.A."/>
            <person name="Markowitz V."/>
            <person name="Hugenholtz P."/>
            <person name="Kyrpides N.C."/>
            <person name="Klenk H.P."/>
            <person name="Lapidus A."/>
        </authorList>
    </citation>
    <scope>NUCLEOTIDE SEQUENCE [LARGE SCALE GENOMIC DNA]</scope>
    <source>
        <strain evidence="2">DSM 44963</strain>
    </source>
</reference>
<comment type="caution">
    <text evidence="1">The sequence shown here is derived from an EMBL/GenBank/DDBJ whole genome shotgun (WGS) entry which is preliminary data.</text>
</comment>
<proteinExistence type="predicted"/>
<dbReference type="EMBL" id="ADVG01000002">
    <property type="protein sequence ID" value="EFH85836.1"/>
    <property type="molecule type" value="Genomic_DNA"/>
</dbReference>
<organism evidence="1 2">
    <name type="scientific">Ktedonobacter racemifer DSM 44963</name>
    <dbReference type="NCBI Taxonomy" id="485913"/>
    <lineage>
        <taxon>Bacteria</taxon>
        <taxon>Bacillati</taxon>
        <taxon>Chloroflexota</taxon>
        <taxon>Ktedonobacteria</taxon>
        <taxon>Ktedonobacterales</taxon>
        <taxon>Ktedonobacteraceae</taxon>
        <taxon>Ktedonobacter</taxon>
    </lineage>
</organism>
<accession>D6TQW5</accession>
<protein>
    <submittedName>
        <fullName evidence="1">Uncharacterized protein</fullName>
    </submittedName>
</protein>
<gene>
    <name evidence="1" type="ORF">Krac_7083</name>
</gene>
<name>D6TQW5_KTERA</name>
<dbReference type="InParanoid" id="D6TQW5"/>
<dbReference type="AlphaFoldDB" id="D6TQW5"/>
<evidence type="ECO:0000313" key="2">
    <source>
        <dbReference type="Proteomes" id="UP000004508"/>
    </source>
</evidence>
<dbReference type="Proteomes" id="UP000004508">
    <property type="component" value="Unassembled WGS sequence"/>
</dbReference>